<evidence type="ECO:0000313" key="2">
    <source>
        <dbReference type="Proteomes" id="UP000467841"/>
    </source>
</evidence>
<name>A0A6D2K722_9BRAS</name>
<proteinExistence type="predicted"/>
<reference evidence="1" key="1">
    <citation type="submission" date="2020-01" db="EMBL/GenBank/DDBJ databases">
        <authorList>
            <person name="Mishra B."/>
        </authorList>
    </citation>
    <scope>NUCLEOTIDE SEQUENCE [LARGE SCALE GENOMIC DNA]</scope>
</reference>
<dbReference type="EMBL" id="CACVBM020001396">
    <property type="protein sequence ID" value="CAA7048852.1"/>
    <property type="molecule type" value="Genomic_DNA"/>
</dbReference>
<comment type="caution">
    <text evidence="1">The sequence shown here is derived from an EMBL/GenBank/DDBJ whole genome shotgun (WGS) entry which is preliminary data.</text>
</comment>
<dbReference type="PANTHER" id="PTHR31260:SF49">
    <property type="entry name" value="CYSTATIN DOMAIN-CONTAINING PROTEIN"/>
    <property type="match status" value="1"/>
</dbReference>
<gene>
    <name evidence="1" type="ORF">MERR_LOCUS36087</name>
</gene>
<organism evidence="1 2">
    <name type="scientific">Microthlaspi erraticum</name>
    <dbReference type="NCBI Taxonomy" id="1685480"/>
    <lineage>
        <taxon>Eukaryota</taxon>
        <taxon>Viridiplantae</taxon>
        <taxon>Streptophyta</taxon>
        <taxon>Embryophyta</taxon>
        <taxon>Tracheophyta</taxon>
        <taxon>Spermatophyta</taxon>
        <taxon>Magnoliopsida</taxon>
        <taxon>eudicotyledons</taxon>
        <taxon>Gunneridae</taxon>
        <taxon>Pentapetalae</taxon>
        <taxon>rosids</taxon>
        <taxon>malvids</taxon>
        <taxon>Brassicales</taxon>
        <taxon>Brassicaceae</taxon>
        <taxon>Coluteocarpeae</taxon>
        <taxon>Microthlaspi</taxon>
    </lineage>
</organism>
<dbReference type="InterPro" id="IPR006462">
    <property type="entry name" value="MS5"/>
</dbReference>
<dbReference type="AlphaFoldDB" id="A0A6D2K722"/>
<accession>A0A6D2K722</accession>
<dbReference type="Pfam" id="PF04776">
    <property type="entry name" value="protein_MS5"/>
    <property type="match status" value="1"/>
</dbReference>
<evidence type="ECO:0000313" key="1">
    <source>
        <dbReference type="EMBL" id="CAA7048852.1"/>
    </source>
</evidence>
<dbReference type="Proteomes" id="UP000467841">
    <property type="component" value="Unassembled WGS sequence"/>
</dbReference>
<protein>
    <submittedName>
        <fullName evidence="1">Uncharacterized protein</fullName>
    </submittedName>
</protein>
<dbReference type="PANTHER" id="PTHR31260">
    <property type="entry name" value="CYSTATIN/MONELLIN SUPERFAMILY PROTEIN"/>
    <property type="match status" value="1"/>
</dbReference>
<sequence length="401" mass="45151">MGDDSWRSIVDKEIANEASSEKDDGFEDFRQLVATSRKQATDTSIVSSGYGGLLCGRFKNVPDTDSLNSGVIIDMGLSAKVGLLCYNIQKVLLSSSYPLLLHTFSCRLIYHHLTDYKFVFVRNADTDYNSGYETGFTKSYITVVGVNQTDNSPIAFQTYVNHNDQVVGNNMDQWWETCICRLEGSEEADTEWNYEAISDYYKGEIPQWLSDEDKQRCYVVKGSELEDMDNMWLHLLTEIAFYTNWNGSLGPDFIAEYPPMLTTQEVVVETREEVDEAEPRDKLKAPNAIFYVSFQCSEDPETDYAIAIGAFASADNQADNGNNPSVFLYNTLISSIVSNHQSTQTHLAFSLYARILTSRSAAIRPIQFTYPSLFKDSGFQPSVASPWKSSSCPCFEIHRTS</sequence>
<keyword evidence="2" id="KW-1185">Reference proteome</keyword>
<dbReference type="OrthoDB" id="1034918at2759"/>